<gene>
    <name evidence="1" type="ORF">EDC56_2153</name>
</gene>
<dbReference type="Gene3D" id="2.60.120.620">
    <property type="entry name" value="q2cbj1_9rhob like domain"/>
    <property type="match status" value="1"/>
</dbReference>
<dbReference type="AlphaFoldDB" id="A0A3N2DPG6"/>
<proteinExistence type="predicted"/>
<evidence type="ECO:0000313" key="2">
    <source>
        <dbReference type="Proteomes" id="UP000275394"/>
    </source>
</evidence>
<comment type="caution">
    <text evidence="1">The sequence shown here is derived from an EMBL/GenBank/DDBJ whole genome shotgun (WGS) entry which is preliminary data.</text>
</comment>
<accession>A0A3N2DPG6</accession>
<organism evidence="1 2">
    <name type="scientific">Sinobacterium caligoides</name>
    <dbReference type="NCBI Taxonomy" id="933926"/>
    <lineage>
        <taxon>Bacteria</taxon>
        <taxon>Pseudomonadati</taxon>
        <taxon>Pseudomonadota</taxon>
        <taxon>Gammaproteobacteria</taxon>
        <taxon>Cellvibrionales</taxon>
        <taxon>Spongiibacteraceae</taxon>
        <taxon>Sinobacterium</taxon>
    </lineage>
</organism>
<evidence type="ECO:0008006" key="3">
    <source>
        <dbReference type="Google" id="ProtNLM"/>
    </source>
</evidence>
<dbReference type="GO" id="GO:0051213">
    <property type="term" value="F:dioxygenase activity"/>
    <property type="evidence" value="ECO:0007669"/>
    <property type="project" value="InterPro"/>
</dbReference>
<evidence type="ECO:0000313" key="1">
    <source>
        <dbReference type="EMBL" id="ROS01708.1"/>
    </source>
</evidence>
<name>A0A3N2DPG6_9GAMM</name>
<dbReference type="OrthoDB" id="6681382at2"/>
<sequence length="230" mass="26254">MNIVNGFKFLNGRDQFDCNVELSRVRNHFIPFFDHAIEIDPFSSVRKRSYIKLRYNITTGLVSVADNQQYFQTGDANVADGGKIREFHQTPSEFIDTELFRVLLKNNKEYLERYSEQSSLEEMTLGIHLIRYDILEGDISYASPVWLHVDNEPLVFVHLIDLSLSVIGGDNIIADSNSNPTHVVRLENFMDTLILDKSVQHAVTPLSSKNGQSKRDVILFTVEDTIQNAS</sequence>
<keyword evidence="2" id="KW-1185">Reference proteome</keyword>
<dbReference type="Proteomes" id="UP000275394">
    <property type="component" value="Unassembled WGS sequence"/>
</dbReference>
<dbReference type="RefSeq" id="WP_123712470.1">
    <property type="nucleotide sequence ID" value="NZ_RKHR01000004.1"/>
</dbReference>
<reference evidence="1 2" key="1">
    <citation type="submission" date="2018-11" db="EMBL/GenBank/DDBJ databases">
        <title>Genomic Encyclopedia of Type Strains, Phase IV (KMG-IV): sequencing the most valuable type-strain genomes for metagenomic binning, comparative biology and taxonomic classification.</title>
        <authorList>
            <person name="Goeker M."/>
        </authorList>
    </citation>
    <scope>NUCLEOTIDE SEQUENCE [LARGE SCALE GENOMIC DNA]</scope>
    <source>
        <strain evidence="1 2">DSM 100316</strain>
    </source>
</reference>
<dbReference type="EMBL" id="RKHR01000004">
    <property type="protein sequence ID" value="ROS01708.1"/>
    <property type="molecule type" value="Genomic_DNA"/>
</dbReference>
<protein>
    <recommendedName>
        <fullName evidence="3">2OG-Fe dioxygenase family protein</fullName>
    </recommendedName>
</protein>
<dbReference type="InterPro" id="IPR018724">
    <property type="entry name" value="2OG-Fe_dioxygenase"/>
</dbReference>
<dbReference type="Pfam" id="PF10014">
    <property type="entry name" value="2OG-Fe_Oxy_2"/>
    <property type="match status" value="1"/>
</dbReference>